<dbReference type="KEGG" id="cvt:B843_00100"/>
<sequence length="160" mass="18279">MRAPQFNYITYIYGESVTCQRVYEALTQRSDMDVYLQGTGPKSTWVPGDKVFWKSMPDDEFDDMDQIVLKAVPGEILQYTWHPIQEMHRYLFDSDEAFEAALPERSKVTFTISPLSDGLTGARLQLVHDGFDSDESVMLQGVTEGWSMILSSLKSYLELS</sequence>
<evidence type="ECO:0000256" key="1">
    <source>
        <dbReference type="ARBA" id="ARBA00006817"/>
    </source>
</evidence>
<dbReference type="Pfam" id="PF08327">
    <property type="entry name" value="AHSA1"/>
    <property type="match status" value="1"/>
</dbReference>
<dbReference type="eggNOG" id="COG3832">
    <property type="taxonomic scope" value="Bacteria"/>
</dbReference>
<evidence type="ECO:0000313" key="4">
    <source>
        <dbReference type="Proteomes" id="UP000019222"/>
    </source>
</evidence>
<dbReference type="HOGENOM" id="CLU_108923_4_0_11"/>
<dbReference type="PATRIC" id="fig|1224164.3.peg.19"/>
<accession>W5XWP1</accession>
<protein>
    <submittedName>
        <fullName evidence="3">ArsR family transcriptional regulator</fullName>
    </submittedName>
</protein>
<dbReference type="InterPro" id="IPR013538">
    <property type="entry name" value="ASHA1/2-like_C"/>
</dbReference>
<organism evidence="3 4">
    <name type="scientific">Corynebacterium vitaeruminis DSM 20294</name>
    <dbReference type="NCBI Taxonomy" id="1224164"/>
    <lineage>
        <taxon>Bacteria</taxon>
        <taxon>Bacillati</taxon>
        <taxon>Actinomycetota</taxon>
        <taxon>Actinomycetes</taxon>
        <taxon>Mycobacteriales</taxon>
        <taxon>Corynebacteriaceae</taxon>
        <taxon>Corynebacterium</taxon>
    </lineage>
</organism>
<feature type="domain" description="Activator of Hsp90 ATPase homologue 1/2-like C-terminal" evidence="2">
    <location>
        <begin position="18"/>
        <end position="158"/>
    </location>
</feature>
<dbReference type="InterPro" id="IPR023393">
    <property type="entry name" value="START-like_dom_sf"/>
</dbReference>
<dbReference type="RefSeq" id="WP_025251495.1">
    <property type="nucleotide sequence ID" value="NZ_CP004353.1"/>
</dbReference>
<dbReference type="SUPFAM" id="SSF55961">
    <property type="entry name" value="Bet v1-like"/>
    <property type="match status" value="1"/>
</dbReference>
<gene>
    <name evidence="3" type="ORF">B843_00100</name>
</gene>
<reference evidence="3 4" key="1">
    <citation type="submission" date="2013-02" db="EMBL/GenBank/DDBJ databases">
        <title>The complete genome sequence of Corynebacterium vitaeruminis DSM 20294.</title>
        <authorList>
            <person name="Ruckert C."/>
            <person name="Albersmeier A."/>
            <person name="Kalinowski J."/>
        </authorList>
    </citation>
    <scope>NUCLEOTIDE SEQUENCE [LARGE SCALE GENOMIC DNA]</scope>
    <source>
        <strain evidence="4">ATCC 10234</strain>
    </source>
</reference>
<dbReference type="Gene3D" id="3.30.530.20">
    <property type="match status" value="1"/>
</dbReference>
<dbReference type="AlphaFoldDB" id="W5XWP1"/>
<comment type="similarity">
    <text evidence="1">Belongs to the AHA1 family.</text>
</comment>
<name>W5XWP1_9CORY</name>
<keyword evidence="4" id="KW-1185">Reference proteome</keyword>
<proteinExistence type="inferred from homology"/>
<evidence type="ECO:0000259" key="2">
    <source>
        <dbReference type="Pfam" id="PF08327"/>
    </source>
</evidence>
<dbReference type="EMBL" id="CP004353">
    <property type="protein sequence ID" value="AHI21416.1"/>
    <property type="molecule type" value="Genomic_DNA"/>
</dbReference>
<evidence type="ECO:0000313" key="3">
    <source>
        <dbReference type="EMBL" id="AHI21416.1"/>
    </source>
</evidence>
<dbReference type="Proteomes" id="UP000019222">
    <property type="component" value="Chromosome"/>
</dbReference>